<comment type="similarity">
    <text evidence="12">Belongs to the RecU family.</text>
</comment>
<evidence type="ECO:0000256" key="10">
    <source>
        <dbReference type="ARBA" id="ARBA00023172"/>
    </source>
</evidence>
<keyword evidence="11" id="KW-0234">DNA repair</keyword>
<gene>
    <name evidence="14" type="ORF">P7D78_08910</name>
</gene>
<keyword evidence="4" id="KW-0540">Nuclease</keyword>
<reference evidence="14" key="1">
    <citation type="submission" date="2023-03" db="EMBL/GenBank/DDBJ databases">
        <authorList>
            <person name="Shen W."/>
            <person name="Cai J."/>
        </authorList>
    </citation>
    <scope>NUCLEOTIDE SEQUENCE</scope>
    <source>
        <strain evidence="14">B646-2</strain>
    </source>
</reference>
<evidence type="ECO:0000313" key="15">
    <source>
        <dbReference type="Proteomes" id="UP001249240"/>
    </source>
</evidence>
<dbReference type="GO" id="GO:0006281">
    <property type="term" value="P:DNA repair"/>
    <property type="evidence" value="ECO:0007669"/>
    <property type="project" value="UniProtKB-KW"/>
</dbReference>
<protein>
    <recommendedName>
        <fullName evidence="13">Holliday junction resolvase RecU</fullName>
    </recommendedName>
</protein>
<keyword evidence="8" id="KW-0378">Hydrolase</keyword>
<dbReference type="GO" id="GO:0016787">
    <property type="term" value="F:hydrolase activity"/>
    <property type="evidence" value="ECO:0007669"/>
    <property type="project" value="UniProtKB-KW"/>
</dbReference>
<dbReference type="GO" id="GO:0004519">
    <property type="term" value="F:endonuclease activity"/>
    <property type="evidence" value="ECO:0007669"/>
    <property type="project" value="UniProtKB-KW"/>
</dbReference>
<evidence type="ECO:0000256" key="8">
    <source>
        <dbReference type="ARBA" id="ARBA00022801"/>
    </source>
</evidence>
<dbReference type="Pfam" id="PF03838">
    <property type="entry name" value="RecU"/>
    <property type="match status" value="1"/>
</dbReference>
<keyword evidence="5" id="KW-0479">Metal-binding</keyword>
<dbReference type="Proteomes" id="UP001249240">
    <property type="component" value="Unassembled WGS sequence"/>
</dbReference>
<comment type="subcellular location">
    <subcellularLocation>
        <location evidence="2">Cytoplasm</location>
    </subcellularLocation>
</comment>
<dbReference type="GO" id="GO:0006310">
    <property type="term" value="P:DNA recombination"/>
    <property type="evidence" value="ECO:0007669"/>
    <property type="project" value="UniProtKB-KW"/>
</dbReference>
<organism evidence="14 15">
    <name type="scientific">Enterococcus raffinosus</name>
    <dbReference type="NCBI Taxonomy" id="71452"/>
    <lineage>
        <taxon>Bacteria</taxon>
        <taxon>Bacillati</taxon>
        <taxon>Bacillota</taxon>
        <taxon>Bacilli</taxon>
        <taxon>Lactobacillales</taxon>
        <taxon>Enterococcaceae</taxon>
        <taxon>Enterococcus</taxon>
    </lineage>
</organism>
<comment type="cofactor">
    <cofactor evidence="1">
        <name>Mg(2+)</name>
        <dbReference type="ChEBI" id="CHEBI:18420"/>
    </cofactor>
</comment>
<dbReference type="GO" id="GO:0005737">
    <property type="term" value="C:cytoplasm"/>
    <property type="evidence" value="ECO:0007669"/>
    <property type="project" value="UniProtKB-SubCell"/>
</dbReference>
<evidence type="ECO:0000256" key="2">
    <source>
        <dbReference type="ARBA" id="ARBA00004496"/>
    </source>
</evidence>
<dbReference type="InterPro" id="IPR011856">
    <property type="entry name" value="tRNA_endonuc-like_dom_sf"/>
</dbReference>
<keyword evidence="6" id="KW-0255">Endonuclease</keyword>
<evidence type="ECO:0000256" key="12">
    <source>
        <dbReference type="ARBA" id="ARBA00023447"/>
    </source>
</evidence>
<keyword evidence="10" id="KW-0233">DNA recombination</keyword>
<dbReference type="GO" id="GO:0003676">
    <property type="term" value="F:nucleic acid binding"/>
    <property type="evidence" value="ECO:0007669"/>
    <property type="project" value="InterPro"/>
</dbReference>
<dbReference type="AlphaFoldDB" id="A0AAW8STR8"/>
<evidence type="ECO:0000256" key="5">
    <source>
        <dbReference type="ARBA" id="ARBA00022723"/>
    </source>
</evidence>
<accession>A0AAW8STR8</accession>
<evidence type="ECO:0000313" key="14">
    <source>
        <dbReference type="EMBL" id="MDT2538243.1"/>
    </source>
</evidence>
<evidence type="ECO:0000256" key="6">
    <source>
        <dbReference type="ARBA" id="ARBA00022759"/>
    </source>
</evidence>
<dbReference type="RefSeq" id="WP_270718709.1">
    <property type="nucleotide sequence ID" value="NZ_JAQESB010000060.1"/>
</dbReference>
<comment type="caution">
    <text evidence="14">The sequence shown here is derived from an EMBL/GenBank/DDBJ whole genome shotgun (WGS) entry which is preliminary data.</text>
</comment>
<evidence type="ECO:0000256" key="11">
    <source>
        <dbReference type="ARBA" id="ARBA00023204"/>
    </source>
</evidence>
<dbReference type="InterPro" id="IPR011335">
    <property type="entry name" value="Restrct_endonuc-II-like"/>
</dbReference>
<name>A0AAW8STR8_9ENTE</name>
<keyword evidence="9" id="KW-0460">Magnesium</keyword>
<evidence type="ECO:0000256" key="4">
    <source>
        <dbReference type="ARBA" id="ARBA00022722"/>
    </source>
</evidence>
<sequence>MGYSKSWQSRVNNQVGKQLEEMILAGCEYYRIHEVAEINRVPEHFKVIATFRDGFFKGVFTGLAQQDFAGTLKGGRSIAFEVKATHSDQIKSNVISSEQKKKLNYHQLMGAMTGVCVRVKNTYAFIPWQVWCDMKTRYGRLYMTENEVKEFEVRTPGFVDFLNPVKSDQDVI</sequence>
<keyword evidence="3" id="KW-0963">Cytoplasm</keyword>
<evidence type="ECO:0000256" key="9">
    <source>
        <dbReference type="ARBA" id="ARBA00022842"/>
    </source>
</evidence>
<dbReference type="EMBL" id="JARPXM010000007">
    <property type="protein sequence ID" value="MDT2538243.1"/>
    <property type="molecule type" value="Genomic_DNA"/>
</dbReference>
<evidence type="ECO:0000256" key="1">
    <source>
        <dbReference type="ARBA" id="ARBA00001946"/>
    </source>
</evidence>
<dbReference type="SUPFAM" id="SSF52980">
    <property type="entry name" value="Restriction endonuclease-like"/>
    <property type="match status" value="1"/>
</dbReference>
<dbReference type="Gene3D" id="3.40.1350.10">
    <property type="match status" value="1"/>
</dbReference>
<evidence type="ECO:0000256" key="3">
    <source>
        <dbReference type="ARBA" id="ARBA00022490"/>
    </source>
</evidence>
<proteinExistence type="inferred from homology"/>
<dbReference type="GO" id="GO:0046872">
    <property type="term" value="F:metal ion binding"/>
    <property type="evidence" value="ECO:0007669"/>
    <property type="project" value="UniProtKB-KW"/>
</dbReference>
<keyword evidence="7" id="KW-0227">DNA damage</keyword>
<evidence type="ECO:0000256" key="7">
    <source>
        <dbReference type="ARBA" id="ARBA00022763"/>
    </source>
</evidence>
<evidence type="ECO:0000256" key="13">
    <source>
        <dbReference type="ARBA" id="ARBA00029523"/>
    </source>
</evidence>
<dbReference type="InterPro" id="IPR004612">
    <property type="entry name" value="Resolv_RecU"/>
</dbReference>